<evidence type="ECO:0000313" key="2">
    <source>
        <dbReference type="Proteomes" id="UP000030002"/>
    </source>
</evidence>
<comment type="caution">
    <text evidence="1">The sequence shown here is derived from an EMBL/GenBank/DDBJ whole genome shotgun (WGS) entry which is preliminary data.</text>
</comment>
<gene>
    <name evidence="1" type="ORF">N802_16515</name>
</gene>
<organism evidence="1 2">
    <name type="scientific">Knoellia sinensis KCTC 19936</name>
    <dbReference type="NCBI Taxonomy" id="1385520"/>
    <lineage>
        <taxon>Bacteria</taxon>
        <taxon>Bacillati</taxon>
        <taxon>Actinomycetota</taxon>
        <taxon>Actinomycetes</taxon>
        <taxon>Micrococcales</taxon>
        <taxon>Intrasporangiaceae</taxon>
        <taxon>Knoellia</taxon>
    </lineage>
</organism>
<accession>A0A0A0J6S9</accession>
<name>A0A0A0J6S9_9MICO</name>
<evidence type="ECO:0000313" key="1">
    <source>
        <dbReference type="EMBL" id="KGN33030.1"/>
    </source>
</evidence>
<proteinExistence type="predicted"/>
<reference evidence="1 2" key="1">
    <citation type="submission" date="2013-08" db="EMBL/GenBank/DDBJ databases">
        <title>The genome sequence of Knoellia sinensis.</title>
        <authorList>
            <person name="Zhu W."/>
            <person name="Wang G."/>
        </authorList>
    </citation>
    <scope>NUCLEOTIDE SEQUENCE [LARGE SCALE GENOMIC DNA]</scope>
    <source>
        <strain evidence="1 2">KCTC 19936</strain>
    </source>
</reference>
<dbReference type="Proteomes" id="UP000030002">
    <property type="component" value="Unassembled WGS sequence"/>
</dbReference>
<dbReference type="EMBL" id="AVPJ01000005">
    <property type="protein sequence ID" value="KGN33030.1"/>
    <property type="molecule type" value="Genomic_DNA"/>
</dbReference>
<protein>
    <submittedName>
        <fullName evidence="1">Uncharacterized protein</fullName>
    </submittedName>
</protein>
<sequence>MDFILYTATGTTCGWEADDAFAGSRWNRHNRLAHLLNAFEHSCGLARCRAADAVEPETRSHDELL</sequence>
<dbReference type="AlphaFoldDB" id="A0A0A0J6S9"/>
<keyword evidence="2" id="KW-1185">Reference proteome</keyword>